<sequence>MYKHIYFVIAASAPVSLYSHATSIIKFNELNFSDWCEQIRFHLGVLDLDLALLNEKPAAITPASSDKDRSFYKTWERSNRLSLMFMQMTVANNIKSTIKNTEDAKEFMKFVEKCSQSESADKSLAGTLMNTLTNIKFDGSRTIHEHILEMTNLAARLKTMGMEVNENFLVAFILNSLPSEYGPFHMNYNTLKDKWNVHELQSMLIQEEARLKKPIIHFANLMGHKGAGKKPRKKNGKGNHGQLKGFLTTRTTNPNERFIFMGNRVKVSVEAVGTYRLTLDTGHHLDLFDTFYIPSISRNLISLSKLDTSEFDLSIDNDPVSFSQAIKGDNSTKWLDAMKEELKSMNDNEVWDLVELPKESKRVGCKWVFMTKHDSNGNIEQYKARLVGKELHQMDVKTAFLNGNLDEEVFMDQPEGLSQKAYINKVLEKFKMDKCSSSVVPIQKGDKFSLMQCPKNELERNKMETIPYASIVGSLLYAQTCTRSDISFAVGMLSRYQSNPGMDHWRTAKKVLRYLQGTKDYMLTYKRSDHLEVIGYSDSDFAECVDTRKSTFDYLFLLAEGVIS</sequence>
<dbReference type="Proteomes" id="UP000321947">
    <property type="component" value="Unassembled WGS sequence"/>
</dbReference>
<dbReference type="Pfam" id="PF14223">
    <property type="entry name" value="Retrotran_gag_2"/>
    <property type="match status" value="1"/>
</dbReference>
<organism evidence="4 5">
    <name type="scientific">Cucumis melo var. makuwa</name>
    <name type="common">Oriental melon</name>
    <dbReference type="NCBI Taxonomy" id="1194695"/>
    <lineage>
        <taxon>Eukaryota</taxon>
        <taxon>Viridiplantae</taxon>
        <taxon>Streptophyta</taxon>
        <taxon>Embryophyta</taxon>
        <taxon>Tracheophyta</taxon>
        <taxon>Spermatophyta</taxon>
        <taxon>Magnoliopsida</taxon>
        <taxon>eudicotyledons</taxon>
        <taxon>Gunneridae</taxon>
        <taxon>Pentapetalae</taxon>
        <taxon>rosids</taxon>
        <taxon>fabids</taxon>
        <taxon>Cucurbitales</taxon>
        <taxon>Cucurbitaceae</taxon>
        <taxon>Benincaseae</taxon>
        <taxon>Cucumis</taxon>
    </lineage>
</organism>
<dbReference type="Pfam" id="PF07727">
    <property type="entry name" value="RVT_2"/>
    <property type="match status" value="1"/>
</dbReference>
<dbReference type="EMBL" id="SSTD01001877">
    <property type="protein sequence ID" value="TYK29097.1"/>
    <property type="molecule type" value="Genomic_DNA"/>
</dbReference>
<evidence type="ECO:0000313" key="4">
    <source>
        <dbReference type="EMBL" id="TYK29097.1"/>
    </source>
</evidence>
<evidence type="ECO:0000313" key="5">
    <source>
        <dbReference type="Proteomes" id="UP000321947"/>
    </source>
</evidence>
<evidence type="ECO:0000256" key="1">
    <source>
        <dbReference type="SAM" id="MobiDB-lite"/>
    </source>
</evidence>
<comment type="caution">
    <text evidence="4">The sequence shown here is derived from an EMBL/GenBank/DDBJ whole genome shotgun (WGS) entry which is preliminary data.</text>
</comment>
<proteinExistence type="predicted"/>
<gene>
    <name evidence="4" type="ORF">E5676_scaffold120G002310</name>
</gene>
<reference evidence="4 5" key="1">
    <citation type="submission" date="2019-08" db="EMBL/GenBank/DDBJ databases">
        <title>Draft genome sequences of two oriental melons (Cucumis melo L. var makuwa).</title>
        <authorList>
            <person name="Kwon S.-Y."/>
        </authorList>
    </citation>
    <scope>NUCLEOTIDE SEQUENCE [LARGE SCALE GENOMIC DNA]</scope>
    <source>
        <strain evidence="5">cv. Chang Bougi</strain>
        <tissue evidence="4">Leaf</tissue>
    </source>
</reference>
<dbReference type="InterPro" id="IPR013103">
    <property type="entry name" value="RVT_2"/>
</dbReference>
<accession>A0A5D3DYZ7</accession>
<dbReference type="Pfam" id="PF22936">
    <property type="entry name" value="Pol_BBD"/>
    <property type="match status" value="1"/>
</dbReference>
<dbReference type="InterPro" id="IPR054722">
    <property type="entry name" value="PolX-like_BBD"/>
</dbReference>
<protein>
    <submittedName>
        <fullName evidence="4">Retrovirus-related Pol polyprotein from transposon TNT 1-94</fullName>
    </submittedName>
</protein>
<feature type="domain" description="Reverse transcriptase Ty1/copia-type" evidence="2">
    <location>
        <begin position="348"/>
        <end position="389"/>
    </location>
</feature>
<dbReference type="PANTHER" id="PTHR11439">
    <property type="entry name" value="GAG-POL-RELATED RETROTRANSPOSON"/>
    <property type="match status" value="1"/>
</dbReference>
<feature type="region of interest" description="Disordered" evidence="1">
    <location>
        <begin position="226"/>
        <end position="247"/>
    </location>
</feature>
<feature type="compositionally biased region" description="Basic residues" evidence="1">
    <location>
        <begin position="226"/>
        <end position="237"/>
    </location>
</feature>
<name>A0A5D3DYZ7_CUCMM</name>
<dbReference type="PANTHER" id="PTHR11439:SF467">
    <property type="entry name" value="INTEGRASE CATALYTIC DOMAIN-CONTAINING PROTEIN"/>
    <property type="match status" value="1"/>
</dbReference>
<dbReference type="AlphaFoldDB" id="A0A5D3DYZ7"/>
<feature type="domain" description="Retrovirus-related Pol polyprotein from transposon TNT 1-94-like beta-barrel" evidence="3">
    <location>
        <begin position="249"/>
        <end position="309"/>
    </location>
</feature>
<evidence type="ECO:0000259" key="2">
    <source>
        <dbReference type="Pfam" id="PF07727"/>
    </source>
</evidence>
<evidence type="ECO:0000259" key="3">
    <source>
        <dbReference type="Pfam" id="PF22936"/>
    </source>
</evidence>